<gene>
    <name evidence="1" type="ORF">E5331_17005</name>
</gene>
<organism evidence="1 2">
    <name type="scientific">Lepagella muris</name>
    <dbReference type="NCBI Taxonomy" id="3032870"/>
    <lineage>
        <taxon>Bacteria</taxon>
        <taxon>Pseudomonadati</taxon>
        <taxon>Bacteroidota</taxon>
        <taxon>Bacteroidia</taxon>
        <taxon>Bacteroidales</taxon>
        <taxon>Muribaculaceae</taxon>
        <taxon>Lepagella</taxon>
    </lineage>
</organism>
<name>A0AC61RAR7_9BACT</name>
<evidence type="ECO:0000313" key="1">
    <source>
        <dbReference type="EMBL" id="TGY76895.1"/>
    </source>
</evidence>
<dbReference type="Proteomes" id="UP000306319">
    <property type="component" value="Unassembled WGS sequence"/>
</dbReference>
<sequence>MIYYFSGTGNSRYVANFLSKELLERVEFIPKVIAEEESPDGMSVGFVFPVYSWGVPPLVMDFINRLPDSFWNEVKVGQLPIWCVMTCGDEVAMSPEMLQDAFRRRDVEVRSIWSVIMPNNYVLLPGFDVDSKDLADKKLADAPLRLKEICRGIMQQRETIDVVRGSMAWLKSKTVYPLFKRWGIFPGKWHSMETCVSCGICAKSCPLGNVQMSDGRPKWGDNCCSCLACYHSCPRHAVAYGKITQSKGQYFLPSKSKN</sequence>
<accession>A0AC61RAR7</accession>
<protein>
    <submittedName>
        <fullName evidence="1">4Fe-4S ferredoxin</fullName>
    </submittedName>
</protein>
<keyword evidence="2" id="KW-1185">Reference proteome</keyword>
<evidence type="ECO:0000313" key="2">
    <source>
        <dbReference type="Proteomes" id="UP000306319"/>
    </source>
</evidence>
<dbReference type="EMBL" id="SRYB01000034">
    <property type="protein sequence ID" value="TGY76895.1"/>
    <property type="molecule type" value="Genomic_DNA"/>
</dbReference>
<reference evidence="1" key="1">
    <citation type="submission" date="2019-04" db="EMBL/GenBank/DDBJ databases">
        <title>Microbes associate with the intestines of laboratory mice.</title>
        <authorList>
            <person name="Navarre W."/>
            <person name="Wong E."/>
            <person name="Huang K."/>
            <person name="Tropini C."/>
            <person name="Ng K."/>
            <person name="Yu B."/>
        </authorList>
    </citation>
    <scope>NUCLEOTIDE SEQUENCE</scope>
    <source>
        <strain evidence="1">NM04_E33</strain>
    </source>
</reference>
<comment type="caution">
    <text evidence="1">The sequence shown here is derived from an EMBL/GenBank/DDBJ whole genome shotgun (WGS) entry which is preliminary data.</text>
</comment>
<proteinExistence type="predicted"/>